<protein>
    <submittedName>
        <fullName evidence="2">Uncharacterized protein</fullName>
    </submittedName>
</protein>
<evidence type="ECO:0000313" key="2">
    <source>
        <dbReference type="EMBL" id="MPD04095.1"/>
    </source>
</evidence>
<organism evidence="2 3">
    <name type="scientific">Portunus trituberculatus</name>
    <name type="common">Swimming crab</name>
    <name type="synonym">Neptunus trituberculatus</name>
    <dbReference type="NCBI Taxonomy" id="210409"/>
    <lineage>
        <taxon>Eukaryota</taxon>
        <taxon>Metazoa</taxon>
        <taxon>Ecdysozoa</taxon>
        <taxon>Arthropoda</taxon>
        <taxon>Crustacea</taxon>
        <taxon>Multicrustacea</taxon>
        <taxon>Malacostraca</taxon>
        <taxon>Eumalacostraca</taxon>
        <taxon>Eucarida</taxon>
        <taxon>Decapoda</taxon>
        <taxon>Pleocyemata</taxon>
        <taxon>Brachyura</taxon>
        <taxon>Eubrachyura</taxon>
        <taxon>Portunoidea</taxon>
        <taxon>Portunidae</taxon>
        <taxon>Portuninae</taxon>
        <taxon>Portunus</taxon>
    </lineage>
</organism>
<feature type="compositionally biased region" description="Polar residues" evidence="1">
    <location>
        <begin position="42"/>
        <end position="62"/>
    </location>
</feature>
<dbReference type="AlphaFoldDB" id="A0A5B7KHN5"/>
<dbReference type="Proteomes" id="UP000324222">
    <property type="component" value="Unassembled WGS sequence"/>
</dbReference>
<feature type="compositionally biased region" description="Polar residues" evidence="1">
    <location>
        <begin position="20"/>
        <end position="32"/>
    </location>
</feature>
<evidence type="ECO:0000256" key="1">
    <source>
        <dbReference type="SAM" id="MobiDB-lite"/>
    </source>
</evidence>
<dbReference type="EMBL" id="VSRR010139393">
    <property type="protein sequence ID" value="MPD04095.1"/>
    <property type="molecule type" value="Genomic_DNA"/>
</dbReference>
<name>A0A5B7KHN5_PORTR</name>
<reference evidence="2 3" key="1">
    <citation type="submission" date="2019-05" db="EMBL/GenBank/DDBJ databases">
        <title>Another draft genome of Portunus trituberculatus and its Hox gene families provides insights of decapod evolution.</title>
        <authorList>
            <person name="Jeong J.-H."/>
            <person name="Song I."/>
            <person name="Kim S."/>
            <person name="Choi T."/>
            <person name="Kim D."/>
            <person name="Ryu S."/>
            <person name="Kim W."/>
        </authorList>
    </citation>
    <scope>NUCLEOTIDE SEQUENCE [LARGE SCALE GENOMIC DNA]</scope>
    <source>
        <tissue evidence="2">Muscle</tissue>
    </source>
</reference>
<sequence>MGWAGLGWAGLGWWRSVSEDTSFSRTAQTASQPDKHTDRQPGRQTDAQTVESPQQNFSSCPTFSEAHHE</sequence>
<keyword evidence="3" id="KW-1185">Reference proteome</keyword>
<comment type="caution">
    <text evidence="2">The sequence shown here is derived from an EMBL/GenBank/DDBJ whole genome shotgun (WGS) entry which is preliminary data.</text>
</comment>
<feature type="region of interest" description="Disordered" evidence="1">
    <location>
        <begin position="20"/>
        <end position="69"/>
    </location>
</feature>
<proteinExistence type="predicted"/>
<evidence type="ECO:0000313" key="3">
    <source>
        <dbReference type="Proteomes" id="UP000324222"/>
    </source>
</evidence>
<accession>A0A5B7KHN5</accession>
<gene>
    <name evidence="2" type="ORF">E2C01_099765</name>
</gene>